<feature type="transmembrane region" description="Helical" evidence="2">
    <location>
        <begin position="149"/>
        <end position="171"/>
    </location>
</feature>
<dbReference type="RefSeq" id="WP_146974300.1">
    <property type="nucleotide sequence ID" value="NZ_VOSL01000044.1"/>
</dbReference>
<evidence type="ECO:0000256" key="1">
    <source>
        <dbReference type="SAM" id="MobiDB-lite"/>
    </source>
</evidence>
<name>A0A5C6XG16_9DELT</name>
<evidence type="ECO:0008006" key="5">
    <source>
        <dbReference type="Google" id="ProtNLM"/>
    </source>
</evidence>
<sequence>MPEPGPQTESDSPDPSAERSSRPARTRKQVAIFIVALLLVVGWTLFFIYTEPEAVIAWMGVENSYLVGFLISVFGALGSVTPFSTYPAVYAMATTEVNLVILIPLVAIGLTLGDALFFYFGVTAQSVMPRWLENWMERVWQWLQTKPEIFLQIFIFLYVGFSPFANNLLTAPLAMAGYRFRKIVVPLTLGNCSLPIAASYLATVNA</sequence>
<comment type="caution">
    <text evidence="3">The sequence shown here is derived from an EMBL/GenBank/DDBJ whole genome shotgun (WGS) entry which is preliminary data.</text>
</comment>
<feature type="transmembrane region" description="Helical" evidence="2">
    <location>
        <begin position="30"/>
        <end position="49"/>
    </location>
</feature>
<proteinExistence type="predicted"/>
<keyword evidence="2" id="KW-0812">Transmembrane</keyword>
<dbReference type="Proteomes" id="UP000321046">
    <property type="component" value="Unassembled WGS sequence"/>
</dbReference>
<evidence type="ECO:0000256" key="2">
    <source>
        <dbReference type="SAM" id="Phobius"/>
    </source>
</evidence>
<evidence type="ECO:0000313" key="3">
    <source>
        <dbReference type="EMBL" id="TXD36349.1"/>
    </source>
</evidence>
<protein>
    <recommendedName>
        <fullName evidence="5">DedA family protein</fullName>
    </recommendedName>
</protein>
<dbReference type="OrthoDB" id="5504514at2"/>
<accession>A0A5C6XG16</accession>
<reference evidence="3 4" key="1">
    <citation type="submission" date="2019-08" db="EMBL/GenBank/DDBJ databases">
        <title>Bradymonadales sp. TMQ2.</title>
        <authorList>
            <person name="Liang Q."/>
        </authorList>
    </citation>
    <scope>NUCLEOTIDE SEQUENCE [LARGE SCALE GENOMIC DNA]</scope>
    <source>
        <strain evidence="3 4">TMQ2</strain>
    </source>
</reference>
<dbReference type="AlphaFoldDB" id="A0A5C6XG16"/>
<feature type="transmembrane region" description="Helical" evidence="2">
    <location>
        <begin position="99"/>
        <end position="122"/>
    </location>
</feature>
<evidence type="ECO:0000313" key="4">
    <source>
        <dbReference type="Proteomes" id="UP000321046"/>
    </source>
</evidence>
<feature type="region of interest" description="Disordered" evidence="1">
    <location>
        <begin position="1"/>
        <end position="23"/>
    </location>
</feature>
<gene>
    <name evidence="3" type="ORF">FRC96_09730</name>
</gene>
<feature type="transmembrane region" description="Helical" evidence="2">
    <location>
        <begin position="69"/>
        <end position="92"/>
    </location>
</feature>
<feature type="transmembrane region" description="Helical" evidence="2">
    <location>
        <begin position="183"/>
        <end position="202"/>
    </location>
</feature>
<keyword evidence="2" id="KW-0472">Membrane</keyword>
<dbReference type="EMBL" id="VOSL01000044">
    <property type="protein sequence ID" value="TXD36349.1"/>
    <property type="molecule type" value="Genomic_DNA"/>
</dbReference>
<keyword evidence="2" id="KW-1133">Transmembrane helix</keyword>
<organism evidence="3 4">
    <name type="scientific">Lujinxingia vulgaris</name>
    <dbReference type="NCBI Taxonomy" id="2600176"/>
    <lineage>
        <taxon>Bacteria</taxon>
        <taxon>Deltaproteobacteria</taxon>
        <taxon>Bradymonadales</taxon>
        <taxon>Lujinxingiaceae</taxon>
        <taxon>Lujinxingia</taxon>
    </lineage>
</organism>